<organism evidence="9 10">
    <name type="scientific">Amorphotheca resinae ATCC 22711</name>
    <dbReference type="NCBI Taxonomy" id="857342"/>
    <lineage>
        <taxon>Eukaryota</taxon>
        <taxon>Fungi</taxon>
        <taxon>Dikarya</taxon>
        <taxon>Ascomycota</taxon>
        <taxon>Pezizomycotina</taxon>
        <taxon>Leotiomycetes</taxon>
        <taxon>Helotiales</taxon>
        <taxon>Amorphothecaceae</taxon>
        <taxon>Amorphotheca</taxon>
    </lineage>
</organism>
<evidence type="ECO:0000256" key="7">
    <source>
        <dbReference type="SAM" id="MobiDB-lite"/>
    </source>
</evidence>
<comment type="subcellular location">
    <subcellularLocation>
        <location evidence="1">Nucleus</location>
    </subcellularLocation>
</comment>
<feature type="region of interest" description="Disordered" evidence="7">
    <location>
        <begin position="101"/>
        <end position="162"/>
    </location>
</feature>
<keyword evidence="2" id="KW-0805">Transcription regulation</keyword>
<dbReference type="AlphaFoldDB" id="A0A2T3B3K3"/>
<feature type="domain" description="HMG box" evidence="8">
    <location>
        <begin position="210"/>
        <end position="278"/>
    </location>
</feature>
<dbReference type="GO" id="GO:0000981">
    <property type="term" value="F:DNA-binding transcription factor activity, RNA polymerase II-specific"/>
    <property type="evidence" value="ECO:0007669"/>
    <property type="project" value="TreeGrafter"/>
</dbReference>
<gene>
    <name evidence="9" type="ORF">M430DRAFT_275118</name>
</gene>
<dbReference type="STRING" id="857342.A0A2T3B3K3"/>
<dbReference type="RefSeq" id="XP_024721492.1">
    <property type="nucleotide sequence ID" value="XM_024865638.1"/>
</dbReference>
<keyword evidence="3 6" id="KW-0238">DNA-binding</keyword>
<dbReference type="CDD" id="cd01389">
    <property type="entry name" value="HMG-box_ROX1-like"/>
    <property type="match status" value="1"/>
</dbReference>
<dbReference type="GO" id="GO:0000978">
    <property type="term" value="F:RNA polymerase II cis-regulatory region sequence-specific DNA binding"/>
    <property type="evidence" value="ECO:0007669"/>
    <property type="project" value="TreeGrafter"/>
</dbReference>
<dbReference type="PANTHER" id="PTHR45803">
    <property type="entry name" value="SOX100B"/>
    <property type="match status" value="1"/>
</dbReference>
<dbReference type="InParanoid" id="A0A2T3B3K3"/>
<dbReference type="InterPro" id="IPR009071">
    <property type="entry name" value="HMG_box_dom"/>
</dbReference>
<dbReference type="Proteomes" id="UP000241818">
    <property type="component" value="Unassembled WGS sequence"/>
</dbReference>
<evidence type="ECO:0000256" key="2">
    <source>
        <dbReference type="ARBA" id="ARBA00023015"/>
    </source>
</evidence>
<accession>A0A2T3B3K3</accession>
<dbReference type="PANTHER" id="PTHR45803:SF5">
    <property type="entry name" value="SOX100B"/>
    <property type="match status" value="1"/>
</dbReference>
<keyword evidence="10" id="KW-1185">Reference proteome</keyword>
<feature type="region of interest" description="Disordered" evidence="7">
    <location>
        <begin position="268"/>
        <end position="370"/>
    </location>
</feature>
<dbReference type="PROSITE" id="PS50118">
    <property type="entry name" value="HMG_BOX_2"/>
    <property type="match status" value="1"/>
</dbReference>
<sequence>MPPTNMPLSPPPSNGGEIIQHGLQHIIRHNANSPYPQEPYQHDEGVHLQSNYGSPTPGQDELYGHPSQQPRFSYHQHQDSGLGIQYDNYNPEYQESIYQDRYSTPATSPPTPSMNRDMPRTRSRYSTQGNQQNLRPMPEERSRAGKSPKAKKAKKDKVKAEKKVAKLEKPLSELTKDWTHVPVADIEAYVNRSAEERRREVEDGKFPGKVKRPMNSFMLYRKAYQNRTKDWCLQNNHQVVSQVCGDSWPLEPDSVKEQFSEWARIERQNHQNAHPGYKFSPTKPGTTKAPKRKVSEEPMSEESDLDDFDWHDGQSKRLKRPRSTPRPEQPVSYPTRRSAYGYGSRDNSVEPNYGGYNKSSYQATNPGKPLPAQYNQADLRADQYYQQIIQSNPNMANVEDVIIRKAPTPGVHSYLGLPGGQEYDMMNPYPQYGAHPGSEQKIDPSLMPQEQIAYGGGLYAEVHPEGVFFGDGGSQNDDQQWQSPYDMMDRNHHDPTLSYIDPELAMNSTQIHDQHMHVLRGHQEGWHVESLDESQEFDNWMNAS</sequence>
<evidence type="ECO:0000256" key="6">
    <source>
        <dbReference type="PROSITE-ProRule" id="PRU00267"/>
    </source>
</evidence>
<dbReference type="EMBL" id="KZ679010">
    <property type="protein sequence ID" value="PSS20222.1"/>
    <property type="molecule type" value="Genomic_DNA"/>
</dbReference>
<reference evidence="9 10" key="1">
    <citation type="journal article" date="2018" name="New Phytol.">
        <title>Comparative genomics and transcriptomics depict ericoid mycorrhizal fungi as versatile saprotrophs and plant mutualists.</title>
        <authorList>
            <person name="Martino E."/>
            <person name="Morin E."/>
            <person name="Grelet G.A."/>
            <person name="Kuo A."/>
            <person name="Kohler A."/>
            <person name="Daghino S."/>
            <person name="Barry K.W."/>
            <person name="Cichocki N."/>
            <person name="Clum A."/>
            <person name="Dockter R.B."/>
            <person name="Hainaut M."/>
            <person name="Kuo R.C."/>
            <person name="LaButti K."/>
            <person name="Lindahl B.D."/>
            <person name="Lindquist E.A."/>
            <person name="Lipzen A."/>
            <person name="Khouja H.R."/>
            <person name="Magnuson J."/>
            <person name="Murat C."/>
            <person name="Ohm R.A."/>
            <person name="Singer S.W."/>
            <person name="Spatafora J.W."/>
            <person name="Wang M."/>
            <person name="Veneault-Fourrey C."/>
            <person name="Henrissat B."/>
            <person name="Grigoriev I.V."/>
            <person name="Martin F.M."/>
            <person name="Perotto S."/>
        </authorList>
    </citation>
    <scope>NUCLEOTIDE SEQUENCE [LARGE SCALE GENOMIC DNA]</scope>
    <source>
        <strain evidence="9 10">ATCC 22711</strain>
    </source>
</reference>
<proteinExistence type="predicted"/>
<name>A0A2T3B3K3_AMORE</name>
<evidence type="ECO:0000256" key="5">
    <source>
        <dbReference type="ARBA" id="ARBA00023242"/>
    </source>
</evidence>
<dbReference type="GeneID" id="36573719"/>
<feature type="compositionally biased region" description="Basic residues" evidence="7">
    <location>
        <begin position="144"/>
        <end position="157"/>
    </location>
</feature>
<dbReference type="Pfam" id="PF00505">
    <property type="entry name" value="HMG_box"/>
    <property type="match status" value="1"/>
</dbReference>
<evidence type="ECO:0000256" key="3">
    <source>
        <dbReference type="ARBA" id="ARBA00023125"/>
    </source>
</evidence>
<dbReference type="Gene3D" id="1.10.30.10">
    <property type="entry name" value="High mobility group box domain"/>
    <property type="match status" value="1"/>
</dbReference>
<dbReference type="OrthoDB" id="2307332at2759"/>
<dbReference type="GO" id="GO:0005634">
    <property type="term" value="C:nucleus"/>
    <property type="evidence" value="ECO:0007669"/>
    <property type="project" value="UniProtKB-SubCell"/>
</dbReference>
<dbReference type="SUPFAM" id="SSF47095">
    <property type="entry name" value="HMG-box"/>
    <property type="match status" value="1"/>
</dbReference>
<keyword evidence="4" id="KW-0804">Transcription</keyword>
<feature type="compositionally biased region" description="Polar residues" evidence="7">
    <location>
        <begin position="124"/>
        <end position="134"/>
    </location>
</feature>
<evidence type="ECO:0000256" key="1">
    <source>
        <dbReference type="ARBA" id="ARBA00004123"/>
    </source>
</evidence>
<protein>
    <recommendedName>
        <fullName evidence="8">HMG box domain-containing protein</fullName>
    </recommendedName>
</protein>
<keyword evidence="5 6" id="KW-0539">Nucleus</keyword>
<feature type="compositionally biased region" description="Acidic residues" evidence="7">
    <location>
        <begin position="298"/>
        <end position="307"/>
    </location>
</feature>
<evidence type="ECO:0000256" key="4">
    <source>
        <dbReference type="ARBA" id="ARBA00023163"/>
    </source>
</evidence>
<evidence type="ECO:0000313" key="10">
    <source>
        <dbReference type="Proteomes" id="UP000241818"/>
    </source>
</evidence>
<evidence type="ECO:0000259" key="8">
    <source>
        <dbReference type="PROSITE" id="PS50118"/>
    </source>
</evidence>
<feature type="DNA-binding region" description="HMG box" evidence="6">
    <location>
        <begin position="210"/>
        <end position="278"/>
    </location>
</feature>
<feature type="region of interest" description="Disordered" evidence="7">
    <location>
        <begin position="28"/>
        <end position="78"/>
    </location>
</feature>
<dbReference type="SMART" id="SM00398">
    <property type="entry name" value="HMG"/>
    <property type="match status" value="1"/>
</dbReference>
<dbReference type="InterPro" id="IPR036910">
    <property type="entry name" value="HMG_box_dom_sf"/>
</dbReference>
<feature type="compositionally biased region" description="Polar residues" evidence="7">
    <location>
        <begin position="48"/>
        <end position="57"/>
    </location>
</feature>
<dbReference type="InterPro" id="IPR050917">
    <property type="entry name" value="SOX_TF"/>
</dbReference>
<evidence type="ECO:0000313" key="9">
    <source>
        <dbReference type="EMBL" id="PSS20222.1"/>
    </source>
</evidence>